<dbReference type="EMBL" id="LANR01000001">
    <property type="protein sequence ID" value="KJV62023.1"/>
    <property type="molecule type" value="Genomic_DNA"/>
</dbReference>
<sequence>MSTRGDQNTFNEYDNLATAKVVITAISIPDSFNHTTRVEKIITSGIPLTIPKINISNNR</sequence>
<reference evidence="1 2" key="1">
    <citation type="submission" date="2015-01" db="EMBL/GenBank/DDBJ databases">
        <title>Genome Sequencing of Rickettsiales.</title>
        <authorList>
            <person name="Daugherty S.C."/>
            <person name="Su Q."/>
            <person name="Abolude K."/>
            <person name="Beier-Sexton M."/>
            <person name="Carlyon J.A."/>
            <person name="Carter R."/>
            <person name="Day N.P."/>
            <person name="Dumler S.J."/>
            <person name="Dyachenko V."/>
            <person name="Godinez A."/>
            <person name="Kurtti T.J."/>
            <person name="Lichay M."/>
            <person name="Mullins K.E."/>
            <person name="Ott S."/>
            <person name="Pappas-Brown V."/>
            <person name="Paris D.H."/>
            <person name="Patel P."/>
            <person name="Richards A.L."/>
            <person name="Sadzewicz L."/>
            <person name="Sears K."/>
            <person name="Seidman D."/>
            <person name="Sengamalay N."/>
            <person name="Stenos J."/>
            <person name="Tallon L.J."/>
            <person name="Vincent G."/>
            <person name="Fraser C.M."/>
            <person name="Munderloh U."/>
            <person name="Dunning-Hotopp J.C."/>
        </authorList>
    </citation>
    <scope>NUCLEOTIDE SEQUENCE [LARGE SCALE GENOMIC DNA]</scope>
    <source>
        <strain evidence="1 2">Ac/Pa</strain>
    </source>
</reference>
<organism evidence="1 2">
    <name type="scientific">Rickettsia amblyommatis str. Ac/Pa</name>
    <dbReference type="NCBI Taxonomy" id="1359164"/>
    <lineage>
        <taxon>Bacteria</taxon>
        <taxon>Pseudomonadati</taxon>
        <taxon>Pseudomonadota</taxon>
        <taxon>Alphaproteobacteria</taxon>
        <taxon>Rickettsiales</taxon>
        <taxon>Rickettsiaceae</taxon>
        <taxon>Rickettsieae</taxon>
        <taxon>Rickettsia</taxon>
        <taxon>spotted fever group</taxon>
    </lineage>
</organism>
<keyword evidence="2" id="KW-1185">Reference proteome</keyword>
<protein>
    <submittedName>
        <fullName evidence="1">Uncharacterized protein</fullName>
    </submittedName>
</protein>
<gene>
    <name evidence="1" type="ORF">APHACPA_1043</name>
</gene>
<evidence type="ECO:0000313" key="1">
    <source>
        <dbReference type="EMBL" id="KJV62023.1"/>
    </source>
</evidence>
<dbReference type="AlphaFoldDB" id="A0A0F3N1Z3"/>
<name>A0A0F3N1Z3_RICAM</name>
<dbReference type="Proteomes" id="UP000033556">
    <property type="component" value="Unassembled WGS sequence"/>
</dbReference>
<comment type="caution">
    <text evidence="1">The sequence shown here is derived from an EMBL/GenBank/DDBJ whole genome shotgun (WGS) entry which is preliminary data.</text>
</comment>
<proteinExistence type="predicted"/>
<accession>A0A0F3N1Z3</accession>
<evidence type="ECO:0000313" key="2">
    <source>
        <dbReference type="Proteomes" id="UP000033556"/>
    </source>
</evidence>